<evidence type="ECO:0000256" key="11">
    <source>
        <dbReference type="ARBA" id="ARBA00023004"/>
    </source>
</evidence>
<dbReference type="HAMAP" id="MF_01252">
    <property type="entry name" value="Hmp"/>
    <property type="match status" value="1"/>
</dbReference>
<keyword evidence="3 15" id="KW-0813">Transport</keyword>
<feature type="active site" description="Charge relay system" evidence="15">
    <location>
        <position position="95"/>
    </location>
</feature>
<dbReference type="SUPFAM" id="SSF52343">
    <property type="entry name" value="Ferredoxin reductase-like, C-terminal NADP-linked domain"/>
    <property type="match status" value="1"/>
</dbReference>
<evidence type="ECO:0000256" key="7">
    <source>
        <dbReference type="ARBA" id="ARBA00022723"/>
    </source>
</evidence>
<dbReference type="FunFam" id="2.40.30.10:FF:000034">
    <property type="entry name" value="Flavohemoprotein"/>
    <property type="match status" value="1"/>
</dbReference>
<comment type="function">
    <text evidence="15">Is involved in NO detoxification in an aerobic process, termed nitric oxide dioxygenase (NOD) reaction that utilizes O(2) and NAD(P)H to convert NO to nitrate, which protects the bacterium from various noxious nitrogen compounds. Therefore, plays a central role in the inducible response to nitrosative stress.</text>
</comment>
<evidence type="ECO:0000259" key="17">
    <source>
        <dbReference type="PROSITE" id="PS51384"/>
    </source>
</evidence>
<dbReference type="InterPro" id="IPR001433">
    <property type="entry name" value="OxRdtase_FAD/NAD-bd"/>
</dbReference>
<dbReference type="GO" id="GO:0005344">
    <property type="term" value="F:oxygen carrier activity"/>
    <property type="evidence" value="ECO:0007669"/>
    <property type="project" value="UniProtKB-UniRule"/>
</dbReference>
<dbReference type="Gene3D" id="2.40.30.10">
    <property type="entry name" value="Translation factors"/>
    <property type="match status" value="1"/>
</dbReference>
<gene>
    <name evidence="18" type="primary">hmpA</name>
    <name evidence="15" type="synonym">hmp</name>
    <name evidence="18" type="ORF">FPZ44_13920</name>
</gene>
<dbReference type="NCBIfam" id="NF009805">
    <property type="entry name" value="PRK13289.1"/>
    <property type="match status" value="1"/>
</dbReference>
<dbReference type="PANTHER" id="PTHR43396:SF3">
    <property type="entry name" value="FLAVOHEMOPROTEIN"/>
    <property type="match status" value="1"/>
</dbReference>
<keyword evidence="19" id="KW-1185">Reference proteome</keyword>
<evidence type="ECO:0000256" key="9">
    <source>
        <dbReference type="ARBA" id="ARBA00022857"/>
    </source>
</evidence>
<dbReference type="Pfam" id="PF00042">
    <property type="entry name" value="Globin"/>
    <property type="match status" value="1"/>
</dbReference>
<dbReference type="CDD" id="cd06184">
    <property type="entry name" value="flavohem_like_fad_nad_binding"/>
    <property type="match status" value="1"/>
</dbReference>
<dbReference type="PROSITE" id="PS01033">
    <property type="entry name" value="GLOBIN"/>
    <property type="match status" value="1"/>
</dbReference>
<dbReference type="GO" id="GO:0071500">
    <property type="term" value="P:cellular response to nitrosative stress"/>
    <property type="evidence" value="ECO:0007669"/>
    <property type="project" value="TreeGrafter"/>
</dbReference>
<dbReference type="InterPro" id="IPR000971">
    <property type="entry name" value="Globin"/>
</dbReference>
<dbReference type="GO" id="GO:0008941">
    <property type="term" value="F:nitric oxide dioxygenase NAD(P)H activity"/>
    <property type="evidence" value="ECO:0007669"/>
    <property type="project" value="UniProtKB-UniRule"/>
</dbReference>
<dbReference type="RefSeq" id="WP_144991128.1">
    <property type="nucleotide sequence ID" value="NZ_VNJK01000001.1"/>
</dbReference>
<feature type="binding site" evidence="15">
    <location>
        <position position="190"/>
    </location>
    <ligand>
        <name>FAD</name>
        <dbReference type="ChEBI" id="CHEBI:57692"/>
    </ligand>
</feature>
<dbReference type="InterPro" id="IPR017927">
    <property type="entry name" value="FAD-bd_FR_type"/>
</dbReference>
<keyword evidence="4 15" id="KW-0349">Heme</keyword>
<keyword evidence="7 15" id="KW-0479">Metal-binding</keyword>
<reference evidence="18 19" key="1">
    <citation type="submission" date="2019-07" db="EMBL/GenBank/DDBJ databases">
        <authorList>
            <person name="Kim J."/>
        </authorList>
    </citation>
    <scope>NUCLEOTIDE SEQUENCE [LARGE SCALE GENOMIC DNA]</scope>
    <source>
        <strain evidence="18 19">N4</strain>
    </source>
</reference>
<keyword evidence="6 15" id="KW-0285">Flavoprotein</keyword>
<dbReference type="SUPFAM" id="SSF63380">
    <property type="entry name" value="Riboflavin synthase domain-like"/>
    <property type="match status" value="1"/>
</dbReference>
<keyword evidence="5 15" id="KW-0561">Oxygen transport</keyword>
<feature type="site" description="Involved in heme-bound ligand stabilization and O-O bond activation" evidence="15">
    <location>
        <position position="29"/>
    </location>
</feature>
<dbReference type="GO" id="GO:0046872">
    <property type="term" value="F:metal ion binding"/>
    <property type="evidence" value="ECO:0007669"/>
    <property type="project" value="UniProtKB-KW"/>
</dbReference>
<feature type="site" description="Influences the redox potential of the prosthetic heme and FAD groups" evidence="15">
    <location>
        <position position="395"/>
    </location>
</feature>
<protein>
    <recommendedName>
        <fullName evidence="15">Flavohemoprotein</fullName>
    </recommendedName>
    <alternativeName>
        <fullName evidence="15">Flavohemoglobin</fullName>
    </alternativeName>
    <alternativeName>
        <fullName evidence="15">Hemoglobin-like protein</fullName>
    </alternativeName>
    <alternativeName>
        <fullName evidence="15">Nitric oxide dioxygenase</fullName>
        <shortName evidence="15">NO oxygenase</shortName>
        <shortName evidence="15">NOD</shortName>
        <ecNumber evidence="15">1.14.12.17</ecNumber>
    </alternativeName>
</protein>
<accession>A0A559J2E2</accession>
<keyword evidence="8 15" id="KW-0274">FAD</keyword>
<comment type="caution">
    <text evidence="15">Lacks conserved residue(s) required for the propagation of feature annotation.</text>
</comment>
<dbReference type="Proteomes" id="UP000318102">
    <property type="component" value="Unassembled WGS sequence"/>
</dbReference>
<dbReference type="PANTHER" id="PTHR43396">
    <property type="entry name" value="FLAVOHEMOPROTEIN"/>
    <property type="match status" value="1"/>
</dbReference>
<evidence type="ECO:0000256" key="2">
    <source>
        <dbReference type="ARBA" id="ARBA00008414"/>
    </source>
</evidence>
<dbReference type="Pfam" id="PF00175">
    <property type="entry name" value="NAD_binding_1"/>
    <property type="match status" value="1"/>
</dbReference>
<evidence type="ECO:0000256" key="4">
    <source>
        <dbReference type="ARBA" id="ARBA00022617"/>
    </source>
</evidence>
<name>A0A559J2E2_9BACL</name>
<feature type="binding site" evidence="15">
    <location>
        <begin position="276"/>
        <end position="281"/>
    </location>
    <ligand>
        <name>NADP(+)</name>
        <dbReference type="ChEBI" id="CHEBI:58349"/>
    </ligand>
</feature>
<dbReference type="Gene3D" id="1.10.490.10">
    <property type="entry name" value="Globins"/>
    <property type="match status" value="1"/>
</dbReference>
<evidence type="ECO:0000256" key="6">
    <source>
        <dbReference type="ARBA" id="ARBA00022630"/>
    </source>
</evidence>
<proteinExistence type="inferred from homology"/>
<keyword evidence="9 15" id="KW-0521">NADP</keyword>
<dbReference type="InterPro" id="IPR008333">
    <property type="entry name" value="Cbr1-like_FAD-bd_dom"/>
</dbReference>
<comment type="caution">
    <text evidence="18">The sequence shown here is derived from an EMBL/GenBank/DDBJ whole genome shotgun (WGS) entry which is preliminary data.</text>
</comment>
<dbReference type="InterPro" id="IPR017938">
    <property type="entry name" value="Riboflavin_synthase-like_b-brl"/>
</dbReference>
<dbReference type="InterPro" id="IPR023950">
    <property type="entry name" value="Hmp"/>
</dbReference>
<keyword evidence="12 15" id="KW-0520">NAD</keyword>
<comment type="similarity">
    <text evidence="2 15">Belongs to the globin family. Two-domain flavohemoproteins subfamily.</text>
</comment>
<dbReference type="Gene3D" id="3.40.50.80">
    <property type="entry name" value="Nucleotide-binding domain of ferredoxin-NADP reductase (FNR) module"/>
    <property type="match status" value="1"/>
</dbReference>
<dbReference type="InterPro" id="IPR039261">
    <property type="entry name" value="FNR_nucleotide-bd"/>
</dbReference>
<evidence type="ECO:0000256" key="3">
    <source>
        <dbReference type="ARBA" id="ARBA00022448"/>
    </source>
</evidence>
<dbReference type="PROSITE" id="PS51384">
    <property type="entry name" value="FAD_FR"/>
    <property type="match status" value="1"/>
</dbReference>
<dbReference type="SUPFAM" id="SSF46458">
    <property type="entry name" value="Globin-like"/>
    <property type="match status" value="1"/>
</dbReference>
<comment type="domain">
    <text evidence="15">Consists of two distinct domains; an N-terminal heme-containing oxygen-binding domain and a C-terminal reductase domain with binding sites for FAD and NAD(P)H.</text>
</comment>
<feature type="binding site" evidence="15">
    <location>
        <begin position="396"/>
        <end position="399"/>
    </location>
    <ligand>
        <name>FAD</name>
        <dbReference type="ChEBI" id="CHEBI:57692"/>
    </ligand>
</feature>
<dbReference type="InterPro" id="IPR012292">
    <property type="entry name" value="Globin/Proto"/>
</dbReference>
<dbReference type="FunFam" id="1.10.490.10:FF:000003">
    <property type="entry name" value="Flavohemoprotein"/>
    <property type="match status" value="1"/>
</dbReference>
<evidence type="ECO:0000256" key="5">
    <source>
        <dbReference type="ARBA" id="ARBA00022621"/>
    </source>
</evidence>
<feature type="site" description="Influences the redox potential of the prosthetic heme and FAD groups" evidence="15">
    <location>
        <position position="84"/>
    </location>
</feature>
<sequence length="404" mass="44956">MLSSRTIEIVKSTVPVLGEHGTAITKRFYTIMFEAHPELLNIFNHVNQSQHRQPTALANVVYAAAANIDKLETLLPVVKQIGHKHRALNVKPEHYPIVGKYLLMAIKDVLGDAATDEIISAWGEAYGVIANVFIQVEDDMYKEAEQQPGGWSDYRPFIVMRKVQETEFITSFYLKPHDNAPIAHFAPGQYITVRVKPDGSANTHLRHYSLSLAPGGDLYRITVKREGANDNKAGGIVSCYLHDAVHVGDTLELTPPAGDFTLAQDKSTPVVLISGGVGLTPMVSMLHTLAEQEPARETIYIHAAKNRNHHALRNEVDKLSQEHAHVKVLTCYEERAVDTDCDHEGYIDATWLKSVLSTDHLAEADFYFCGPVPFMKAINTQLQQLNVAPDRIHYEFFGPSGTLE</sequence>
<dbReference type="EC" id="1.14.12.17" evidence="15"/>
<dbReference type="GO" id="GO:0046210">
    <property type="term" value="P:nitric oxide catabolic process"/>
    <property type="evidence" value="ECO:0007669"/>
    <property type="project" value="TreeGrafter"/>
</dbReference>
<dbReference type="GO" id="GO:0071949">
    <property type="term" value="F:FAD binding"/>
    <property type="evidence" value="ECO:0007669"/>
    <property type="project" value="InterPro"/>
</dbReference>
<comment type="cofactor">
    <cofactor evidence="15">
        <name>FAD</name>
        <dbReference type="ChEBI" id="CHEBI:57692"/>
    </cofactor>
    <text evidence="15">Binds 1 FAD per subunit.</text>
</comment>
<dbReference type="InterPro" id="IPR009050">
    <property type="entry name" value="Globin-like_sf"/>
</dbReference>
<evidence type="ECO:0000256" key="13">
    <source>
        <dbReference type="ARBA" id="ARBA00048649"/>
    </source>
</evidence>
<comment type="catalytic activity">
    <reaction evidence="13 15">
        <text>2 nitric oxide + NADH + 2 O2 = 2 nitrate + NAD(+) + H(+)</text>
        <dbReference type="Rhea" id="RHEA:19469"/>
        <dbReference type="ChEBI" id="CHEBI:15378"/>
        <dbReference type="ChEBI" id="CHEBI:15379"/>
        <dbReference type="ChEBI" id="CHEBI:16480"/>
        <dbReference type="ChEBI" id="CHEBI:17632"/>
        <dbReference type="ChEBI" id="CHEBI:57540"/>
        <dbReference type="ChEBI" id="CHEBI:57945"/>
        <dbReference type="EC" id="1.14.12.17"/>
    </reaction>
</comment>
<evidence type="ECO:0000256" key="10">
    <source>
        <dbReference type="ARBA" id="ARBA00023002"/>
    </source>
</evidence>
<feature type="domain" description="Globin" evidence="16">
    <location>
        <begin position="1"/>
        <end position="138"/>
    </location>
</feature>
<evidence type="ECO:0000313" key="19">
    <source>
        <dbReference type="Proteomes" id="UP000318102"/>
    </source>
</evidence>
<evidence type="ECO:0000256" key="1">
    <source>
        <dbReference type="ARBA" id="ARBA00006401"/>
    </source>
</evidence>
<dbReference type="AlphaFoldDB" id="A0A559J2E2"/>
<dbReference type="CDD" id="cd14777">
    <property type="entry name" value="Yhb1-globin-like"/>
    <property type="match status" value="1"/>
</dbReference>
<keyword evidence="10 15" id="KW-0560">Oxidoreductase</keyword>
<keyword evidence="11 15" id="KW-0408">Iron</keyword>
<comment type="cofactor">
    <cofactor evidence="15">
        <name>heme b</name>
        <dbReference type="ChEBI" id="CHEBI:60344"/>
    </cofactor>
    <text evidence="15">Binds 1 heme b (iron(II)-protoporphyrin IX) group per subunit.</text>
</comment>
<evidence type="ECO:0000256" key="14">
    <source>
        <dbReference type="ARBA" id="ARBA00049433"/>
    </source>
</evidence>
<comment type="similarity">
    <text evidence="1 15">In the C-terminal section; belongs to the flavoprotein pyridine nucleotide cytochrome reductase family.</text>
</comment>
<feature type="region of interest" description="Reductase" evidence="15">
    <location>
        <begin position="149"/>
        <end position="404"/>
    </location>
</feature>
<evidence type="ECO:0000256" key="15">
    <source>
        <dbReference type="HAMAP-Rule" id="MF_01252"/>
    </source>
</evidence>
<dbReference type="GO" id="GO:0019825">
    <property type="term" value="F:oxygen binding"/>
    <property type="evidence" value="ECO:0007669"/>
    <property type="project" value="InterPro"/>
</dbReference>
<organism evidence="18 19">
    <name type="scientific">Paenibacillus agilis</name>
    <dbReference type="NCBI Taxonomy" id="3020863"/>
    <lineage>
        <taxon>Bacteria</taxon>
        <taxon>Bacillati</taxon>
        <taxon>Bacillota</taxon>
        <taxon>Bacilli</taxon>
        <taxon>Bacillales</taxon>
        <taxon>Paenibacillaceae</taxon>
        <taxon>Paenibacillus</taxon>
    </lineage>
</organism>
<dbReference type="FunFam" id="3.40.50.80:FF:000010">
    <property type="entry name" value="Flavohemoprotein"/>
    <property type="match status" value="1"/>
</dbReference>
<feature type="active site" description="Charge relay system" evidence="15">
    <location>
        <position position="137"/>
    </location>
</feature>
<evidence type="ECO:0000313" key="18">
    <source>
        <dbReference type="EMBL" id="TVX94055.1"/>
    </source>
</evidence>
<dbReference type="Pfam" id="PF00970">
    <property type="entry name" value="FAD_binding_6"/>
    <property type="match status" value="1"/>
</dbReference>
<comment type="catalytic activity">
    <reaction evidence="14 15">
        <text>2 nitric oxide + NADPH + 2 O2 = 2 nitrate + NADP(+) + H(+)</text>
        <dbReference type="Rhea" id="RHEA:19465"/>
        <dbReference type="ChEBI" id="CHEBI:15378"/>
        <dbReference type="ChEBI" id="CHEBI:15379"/>
        <dbReference type="ChEBI" id="CHEBI:16480"/>
        <dbReference type="ChEBI" id="CHEBI:17632"/>
        <dbReference type="ChEBI" id="CHEBI:57783"/>
        <dbReference type="ChEBI" id="CHEBI:58349"/>
        <dbReference type="EC" id="1.14.12.17"/>
    </reaction>
</comment>
<evidence type="ECO:0000256" key="12">
    <source>
        <dbReference type="ARBA" id="ARBA00023027"/>
    </source>
</evidence>
<evidence type="ECO:0000256" key="8">
    <source>
        <dbReference type="ARBA" id="ARBA00022827"/>
    </source>
</evidence>
<keyword evidence="15" id="KW-0216">Detoxification</keyword>
<dbReference type="EMBL" id="VNJK01000001">
    <property type="protein sequence ID" value="TVX94055.1"/>
    <property type="molecule type" value="Genomic_DNA"/>
</dbReference>
<dbReference type="GO" id="GO:0020037">
    <property type="term" value="F:heme binding"/>
    <property type="evidence" value="ECO:0007669"/>
    <property type="project" value="InterPro"/>
</dbReference>
<feature type="binding site" description="proximal binding residue" evidence="15">
    <location>
        <position position="85"/>
    </location>
    <ligand>
        <name>heme b</name>
        <dbReference type="ChEBI" id="CHEBI:60344"/>
    </ligand>
    <ligandPart>
        <name>Fe</name>
        <dbReference type="ChEBI" id="CHEBI:18248"/>
    </ligandPart>
</feature>
<evidence type="ECO:0000259" key="16">
    <source>
        <dbReference type="PROSITE" id="PS01033"/>
    </source>
</evidence>
<feature type="domain" description="FAD-binding FR-type" evidence="17">
    <location>
        <begin position="152"/>
        <end position="263"/>
    </location>
</feature>
<dbReference type="GO" id="GO:0009636">
    <property type="term" value="P:response to toxic substance"/>
    <property type="evidence" value="ECO:0007669"/>
    <property type="project" value="UniProtKB-KW"/>
</dbReference>
<dbReference type="OrthoDB" id="9801223at2"/>